<dbReference type="Pfam" id="PF00106">
    <property type="entry name" value="adh_short"/>
    <property type="match status" value="1"/>
</dbReference>
<organism evidence="2 3">
    <name type="scientific">Lentzea xinjiangensis</name>
    <dbReference type="NCBI Taxonomy" id="402600"/>
    <lineage>
        <taxon>Bacteria</taxon>
        <taxon>Bacillati</taxon>
        <taxon>Actinomycetota</taxon>
        <taxon>Actinomycetes</taxon>
        <taxon>Pseudonocardiales</taxon>
        <taxon>Pseudonocardiaceae</taxon>
        <taxon>Lentzea</taxon>
    </lineage>
</organism>
<evidence type="ECO:0000256" key="1">
    <source>
        <dbReference type="ARBA" id="ARBA00006484"/>
    </source>
</evidence>
<dbReference type="PANTHER" id="PTHR42879">
    <property type="entry name" value="3-OXOACYL-(ACYL-CARRIER-PROTEIN) REDUCTASE"/>
    <property type="match status" value="1"/>
</dbReference>
<dbReference type="Proteomes" id="UP000199352">
    <property type="component" value="Unassembled WGS sequence"/>
</dbReference>
<dbReference type="InterPro" id="IPR036291">
    <property type="entry name" value="NAD(P)-bd_dom_sf"/>
</dbReference>
<reference evidence="3" key="1">
    <citation type="submission" date="2016-10" db="EMBL/GenBank/DDBJ databases">
        <authorList>
            <person name="Varghese N."/>
            <person name="Submissions S."/>
        </authorList>
    </citation>
    <scope>NUCLEOTIDE SEQUENCE [LARGE SCALE GENOMIC DNA]</scope>
    <source>
        <strain evidence="3">CGMCC 4.3525</strain>
    </source>
</reference>
<evidence type="ECO:0000313" key="3">
    <source>
        <dbReference type="Proteomes" id="UP000199352"/>
    </source>
</evidence>
<dbReference type="EMBL" id="FOFR01000033">
    <property type="protein sequence ID" value="SES32646.1"/>
    <property type="molecule type" value="Genomic_DNA"/>
</dbReference>
<comment type="similarity">
    <text evidence="1">Belongs to the short-chain dehydrogenases/reductases (SDR) family.</text>
</comment>
<dbReference type="PRINTS" id="PR00081">
    <property type="entry name" value="GDHRDH"/>
</dbReference>
<name>A0A1H9WFD9_9PSEU</name>
<dbReference type="InterPro" id="IPR050259">
    <property type="entry name" value="SDR"/>
</dbReference>
<protein>
    <submittedName>
        <fullName evidence="2">Meso-butanediol dehydrogenase / (S,S)-butanediol dehydrogenase / diacetyl reductase</fullName>
    </submittedName>
</protein>
<dbReference type="PANTHER" id="PTHR42879:SF2">
    <property type="entry name" value="3-OXOACYL-[ACYL-CARRIER-PROTEIN] REDUCTASE FABG"/>
    <property type="match status" value="1"/>
</dbReference>
<sequence>MVERGHGRVINVVSSAGKHRWPNVSGYSVSKAAAIKLGENLAPELAGTGVSVLNYHPGLVDLGLTRRQLEAGKTGDRHVDGVGAWMADQRDGGRFTTPEDSSEMLVRLVTGEADALSGSYLTPEDDLSRLLGG</sequence>
<proteinExistence type="inferred from homology"/>
<dbReference type="CDD" id="cd05233">
    <property type="entry name" value="SDR_c"/>
    <property type="match status" value="1"/>
</dbReference>
<dbReference type="AlphaFoldDB" id="A0A1H9WFD9"/>
<dbReference type="STRING" id="402600.SAMN05216188_13330"/>
<evidence type="ECO:0000313" key="2">
    <source>
        <dbReference type="EMBL" id="SES32646.1"/>
    </source>
</evidence>
<dbReference type="SUPFAM" id="SSF51735">
    <property type="entry name" value="NAD(P)-binding Rossmann-fold domains"/>
    <property type="match status" value="1"/>
</dbReference>
<gene>
    <name evidence="2" type="ORF">SAMN05216188_13330</name>
</gene>
<accession>A0A1H9WFD9</accession>
<keyword evidence="3" id="KW-1185">Reference proteome</keyword>
<dbReference type="InterPro" id="IPR002347">
    <property type="entry name" value="SDR_fam"/>
</dbReference>
<dbReference type="Gene3D" id="3.40.50.720">
    <property type="entry name" value="NAD(P)-binding Rossmann-like Domain"/>
    <property type="match status" value="1"/>
</dbReference>